<feature type="compositionally biased region" description="Basic and acidic residues" evidence="1">
    <location>
        <begin position="57"/>
        <end position="73"/>
    </location>
</feature>
<feature type="region of interest" description="Disordered" evidence="1">
    <location>
        <begin position="57"/>
        <end position="80"/>
    </location>
</feature>
<proteinExistence type="predicted"/>
<accession>A0AAN8WXL8</accession>
<dbReference type="AlphaFoldDB" id="A0AAN8WXL8"/>
<keyword evidence="3" id="KW-1185">Reference proteome</keyword>
<organism evidence="2 3">
    <name type="scientific">Halocaridina rubra</name>
    <name type="common">Hawaiian red shrimp</name>
    <dbReference type="NCBI Taxonomy" id="373956"/>
    <lineage>
        <taxon>Eukaryota</taxon>
        <taxon>Metazoa</taxon>
        <taxon>Ecdysozoa</taxon>
        <taxon>Arthropoda</taxon>
        <taxon>Crustacea</taxon>
        <taxon>Multicrustacea</taxon>
        <taxon>Malacostraca</taxon>
        <taxon>Eumalacostraca</taxon>
        <taxon>Eucarida</taxon>
        <taxon>Decapoda</taxon>
        <taxon>Pleocyemata</taxon>
        <taxon>Caridea</taxon>
        <taxon>Atyoidea</taxon>
        <taxon>Atyidae</taxon>
        <taxon>Halocaridina</taxon>
    </lineage>
</organism>
<name>A0AAN8WXL8_HALRR</name>
<evidence type="ECO:0000313" key="3">
    <source>
        <dbReference type="Proteomes" id="UP001381693"/>
    </source>
</evidence>
<gene>
    <name evidence="2" type="ORF">SK128_022444</name>
</gene>
<dbReference type="EMBL" id="JAXCGZ010013326">
    <property type="protein sequence ID" value="KAK7072842.1"/>
    <property type="molecule type" value="Genomic_DNA"/>
</dbReference>
<protein>
    <submittedName>
        <fullName evidence="2">Uncharacterized protein</fullName>
    </submittedName>
</protein>
<sequence>MPAPEEYVRHYDHRKVEDGLLISNLGLNFKLSKSDFINGELKLKCTATIAALYTKSDEHSQQDQTAEVRDRFPTEGSLTTAGTGGCGSLVASVSLHHFKFLAWVVLHLSFMW</sequence>
<reference evidence="2 3" key="1">
    <citation type="submission" date="2023-11" db="EMBL/GenBank/DDBJ databases">
        <title>Halocaridina rubra genome assembly.</title>
        <authorList>
            <person name="Smith C."/>
        </authorList>
    </citation>
    <scope>NUCLEOTIDE SEQUENCE [LARGE SCALE GENOMIC DNA]</scope>
    <source>
        <strain evidence="2">EP-1</strain>
        <tissue evidence="2">Whole</tissue>
    </source>
</reference>
<evidence type="ECO:0000313" key="2">
    <source>
        <dbReference type="EMBL" id="KAK7072842.1"/>
    </source>
</evidence>
<dbReference type="Proteomes" id="UP001381693">
    <property type="component" value="Unassembled WGS sequence"/>
</dbReference>
<comment type="caution">
    <text evidence="2">The sequence shown here is derived from an EMBL/GenBank/DDBJ whole genome shotgun (WGS) entry which is preliminary data.</text>
</comment>
<evidence type="ECO:0000256" key="1">
    <source>
        <dbReference type="SAM" id="MobiDB-lite"/>
    </source>
</evidence>